<name>A0A5N4BYW9_CAMDR</name>
<evidence type="ECO:0000256" key="4">
    <source>
        <dbReference type="ARBA" id="ARBA00022737"/>
    </source>
</evidence>
<dbReference type="Proteomes" id="UP000299084">
    <property type="component" value="Unassembled WGS sequence"/>
</dbReference>
<keyword evidence="16" id="KW-1185">Reference proteome</keyword>
<dbReference type="SMART" id="SM00360">
    <property type="entry name" value="RRM"/>
    <property type="match status" value="2"/>
</dbReference>
<feature type="domain" description="RRM" evidence="13">
    <location>
        <begin position="12"/>
        <end position="82"/>
    </location>
</feature>
<dbReference type="CDD" id="cd12606">
    <property type="entry name" value="RRM1_RBM4"/>
    <property type="match status" value="1"/>
</dbReference>
<dbReference type="PROSITE" id="PS50158">
    <property type="entry name" value="ZF_CCHC"/>
    <property type="match status" value="1"/>
</dbReference>
<dbReference type="InterPro" id="IPR050907">
    <property type="entry name" value="SRSF"/>
</dbReference>
<dbReference type="GO" id="GO:0008270">
    <property type="term" value="F:zinc ion binding"/>
    <property type="evidence" value="ECO:0007669"/>
    <property type="project" value="UniProtKB-KW"/>
</dbReference>
<protein>
    <submittedName>
        <fullName evidence="15">RNA-binding protein 4B</fullName>
    </submittedName>
</protein>
<dbReference type="GO" id="GO:0008380">
    <property type="term" value="P:RNA splicing"/>
    <property type="evidence" value="ECO:0007669"/>
    <property type="project" value="UniProtKB-KW"/>
</dbReference>
<dbReference type="FunFam" id="4.10.60.10:FF:000015">
    <property type="entry name" value="RNA-binding protein 4B isoform X1"/>
    <property type="match status" value="1"/>
</dbReference>
<dbReference type="GO" id="GO:0003723">
    <property type="term" value="F:RNA binding"/>
    <property type="evidence" value="ECO:0007669"/>
    <property type="project" value="UniProtKB-UniRule"/>
</dbReference>
<dbReference type="Pfam" id="PF00098">
    <property type="entry name" value="zf-CCHC"/>
    <property type="match status" value="1"/>
</dbReference>
<dbReference type="Gene3D" id="4.10.60.10">
    <property type="entry name" value="Zinc finger, CCHC-type"/>
    <property type="match status" value="1"/>
</dbReference>
<evidence type="ECO:0000256" key="12">
    <source>
        <dbReference type="PROSITE-ProRule" id="PRU00176"/>
    </source>
</evidence>
<feature type="domain" description="RRM" evidence="13">
    <location>
        <begin position="88"/>
        <end position="162"/>
    </location>
</feature>
<reference evidence="15 16" key="1">
    <citation type="journal article" date="2019" name="Mol. Ecol. Resour.">
        <title>Improving Illumina assemblies with Hi-C and long reads: an example with the North African dromedary.</title>
        <authorList>
            <person name="Elbers J.P."/>
            <person name="Rogers M.F."/>
            <person name="Perelman P.L."/>
            <person name="Proskuryakova A.A."/>
            <person name="Serdyukova N.A."/>
            <person name="Johnson W.E."/>
            <person name="Horin P."/>
            <person name="Corander J."/>
            <person name="Murphy D."/>
            <person name="Burger P.A."/>
        </authorList>
    </citation>
    <scope>NUCLEOTIDE SEQUENCE [LARGE SCALE GENOMIC DNA]</scope>
    <source>
        <strain evidence="15">Drom800</strain>
        <tissue evidence="15">Blood</tissue>
    </source>
</reference>
<evidence type="ECO:0000256" key="9">
    <source>
        <dbReference type="ARBA" id="ARBA00023187"/>
    </source>
</evidence>
<dbReference type="InterPro" id="IPR001878">
    <property type="entry name" value="Znf_CCHC"/>
</dbReference>
<dbReference type="PANTHER" id="PTHR23147">
    <property type="entry name" value="SERINE/ARGININE RICH SPLICING FACTOR"/>
    <property type="match status" value="1"/>
</dbReference>
<dbReference type="SMART" id="SM00343">
    <property type="entry name" value="ZnF_C2HC"/>
    <property type="match status" value="1"/>
</dbReference>
<dbReference type="Gene3D" id="3.30.70.330">
    <property type="match status" value="2"/>
</dbReference>
<comment type="subcellular location">
    <subcellularLocation>
        <location evidence="1">Nucleus</location>
        <location evidence="1">Nucleolus</location>
    </subcellularLocation>
</comment>
<evidence type="ECO:0000259" key="13">
    <source>
        <dbReference type="PROSITE" id="PS50102"/>
    </source>
</evidence>
<evidence type="ECO:0000256" key="6">
    <source>
        <dbReference type="ARBA" id="ARBA00022833"/>
    </source>
</evidence>
<dbReference type="GO" id="GO:0006397">
    <property type="term" value="P:mRNA processing"/>
    <property type="evidence" value="ECO:0007669"/>
    <property type="project" value="UniProtKB-KW"/>
</dbReference>
<keyword evidence="10" id="KW-0539">Nucleus</keyword>
<evidence type="ECO:0000256" key="3">
    <source>
        <dbReference type="ARBA" id="ARBA00022723"/>
    </source>
</evidence>
<evidence type="ECO:0000256" key="11">
    <source>
        <dbReference type="PROSITE-ProRule" id="PRU00047"/>
    </source>
</evidence>
<evidence type="ECO:0000259" key="14">
    <source>
        <dbReference type="PROSITE" id="PS50158"/>
    </source>
</evidence>
<dbReference type="InterPro" id="IPR012677">
    <property type="entry name" value="Nucleotide-bd_a/b_plait_sf"/>
</dbReference>
<dbReference type="Pfam" id="PF00076">
    <property type="entry name" value="RRM_1"/>
    <property type="match status" value="2"/>
</dbReference>
<keyword evidence="8" id="KW-0010">Activator</keyword>
<keyword evidence="4" id="KW-0677">Repeat</keyword>
<keyword evidence="3" id="KW-0479">Metal-binding</keyword>
<dbReference type="InterPro" id="IPR000504">
    <property type="entry name" value="RRM_dom"/>
</dbReference>
<keyword evidence="9" id="KW-0508">mRNA splicing</keyword>
<organism evidence="15 16">
    <name type="scientific">Camelus dromedarius</name>
    <name type="common">Dromedary</name>
    <name type="synonym">Arabian camel</name>
    <dbReference type="NCBI Taxonomy" id="9838"/>
    <lineage>
        <taxon>Eukaryota</taxon>
        <taxon>Metazoa</taxon>
        <taxon>Chordata</taxon>
        <taxon>Craniata</taxon>
        <taxon>Vertebrata</taxon>
        <taxon>Euteleostomi</taxon>
        <taxon>Mammalia</taxon>
        <taxon>Eutheria</taxon>
        <taxon>Laurasiatheria</taxon>
        <taxon>Artiodactyla</taxon>
        <taxon>Tylopoda</taxon>
        <taxon>Camelidae</taxon>
        <taxon>Camelus</taxon>
    </lineage>
</organism>
<keyword evidence="2" id="KW-0507">mRNA processing</keyword>
<dbReference type="InterPro" id="IPR034897">
    <property type="entry name" value="RBM4_RRM1"/>
</dbReference>
<feature type="domain" description="CCHC-type" evidence="14">
    <location>
        <begin position="211"/>
        <end position="225"/>
    </location>
</feature>
<gene>
    <name evidence="15" type="ORF">Cadr_000030355</name>
</gene>
<evidence type="ECO:0000256" key="1">
    <source>
        <dbReference type="ARBA" id="ARBA00004604"/>
    </source>
</evidence>
<evidence type="ECO:0000256" key="2">
    <source>
        <dbReference type="ARBA" id="ARBA00022664"/>
    </source>
</evidence>
<dbReference type="GO" id="GO:0005730">
    <property type="term" value="C:nucleolus"/>
    <property type="evidence" value="ECO:0007669"/>
    <property type="project" value="UniProtKB-SubCell"/>
</dbReference>
<accession>A0A5N4BYW9</accession>
<sequence length="408" mass="45284">MAHGEEALVRMVKLFIGNLPREATEQEIRSLFEQYGKVLECDIIKNYGFVHIEDKTAAEDAIRNLHHYKLHGVNINVEASKNKSKASTKLHVGNISPTCTNQELRAKFEEYGPVIECDIVKDYAFVHMERAEDAVEAIRGLDNTEFQGSVHGAVLAAVLNRAVSNRMVEHEASYRIAASRTRDEADGKRMHVQLSTSRLRTAPGMGDQSGCYRCGKEGHWSKECPVDRTGRVADFTEQYNEQYGAVRTPYTMGYGESMYYNDAYGALDYYKRYRVRSYEAVAAAAAASAYNYAEQTMSHLPQVQGTAVTSHLNSTSVDPYDRHLLPNSGAAATSAAMAAAAATTSSYYGRDRSPLRRAAAVLPTVGEGYGYGPESELSQASAAARNSLYDMARYEREQYVDRARYSAF</sequence>
<evidence type="ECO:0000256" key="7">
    <source>
        <dbReference type="ARBA" id="ARBA00022884"/>
    </source>
</evidence>
<dbReference type="InterPro" id="IPR035979">
    <property type="entry name" value="RBD_domain_sf"/>
</dbReference>
<evidence type="ECO:0000256" key="5">
    <source>
        <dbReference type="ARBA" id="ARBA00022771"/>
    </source>
</evidence>
<evidence type="ECO:0000313" key="15">
    <source>
        <dbReference type="EMBL" id="KAB1251634.1"/>
    </source>
</evidence>
<dbReference type="PROSITE" id="PS50102">
    <property type="entry name" value="RRM"/>
    <property type="match status" value="2"/>
</dbReference>
<dbReference type="InterPro" id="IPR036875">
    <property type="entry name" value="Znf_CCHC_sf"/>
</dbReference>
<proteinExistence type="predicted"/>
<evidence type="ECO:0000256" key="10">
    <source>
        <dbReference type="ARBA" id="ARBA00023242"/>
    </source>
</evidence>
<dbReference type="FunFam" id="3.30.70.330:FF:000085">
    <property type="entry name" value="RNA-binding protein 4 isoform X1"/>
    <property type="match status" value="1"/>
</dbReference>
<keyword evidence="5 11" id="KW-0863">Zinc-finger</keyword>
<dbReference type="FunFam" id="3.30.70.330:FF:000058">
    <property type="entry name" value="RNA-binding motif protein 4"/>
    <property type="match status" value="1"/>
</dbReference>
<keyword evidence="6" id="KW-0862">Zinc</keyword>
<dbReference type="EMBL" id="JWIN03000075">
    <property type="protein sequence ID" value="KAB1251634.1"/>
    <property type="molecule type" value="Genomic_DNA"/>
</dbReference>
<dbReference type="AlphaFoldDB" id="A0A5N4BYW9"/>
<evidence type="ECO:0000313" key="16">
    <source>
        <dbReference type="Proteomes" id="UP000299084"/>
    </source>
</evidence>
<keyword evidence="7 12" id="KW-0694">RNA-binding</keyword>
<dbReference type="SUPFAM" id="SSF57756">
    <property type="entry name" value="Retrovirus zinc finger-like domains"/>
    <property type="match status" value="1"/>
</dbReference>
<evidence type="ECO:0000256" key="8">
    <source>
        <dbReference type="ARBA" id="ARBA00023159"/>
    </source>
</evidence>
<dbReference type="SUPFAM" id="SSF54928">
    <property type="entry name" value="RNA-binding domain, RBD"/>
    <property type="match status" value="1"/>
</dbReference>
<comment type="caution">
    <text evidence="15">The sequence shown here is derived from an EMBL/GenBank/DDBJ whole genome shotgun (WGS) entry which is preliminary data.</text>
</comment>